<feature type="transmembrane region" description="Helical" evidence="1">
    <location>
        <begin position="126"/>
        <end position="148"/>
    </location>
</feature>
<dbReference type="InterPro" id="IPR001633">
    <property type="entry name" value="EAL_dom"/>
</dbReference>
<dbReference type="PANTHER" id="PTHR44757">
    <property type="entry name" value="DIGUANYLATE CYCLASE DGCP"/>
    <property type="match status" value="1"/>
</dbReference>
<reference evidence="4 5" key="1">
    <citation type="submission" date="2021-01" db="EMBL/GenBank/DDBJ databases">
        <title>Tumebacillus sp. strain ITR2 16S ribosomal RNA gene Genome sequencing and assembly.</title>
        <authorList>
            <person name="Kang M."/>
        </authorList>
    </citation>
    <scope>NUCLEOTIDE SEQUENCE [LARGE SCALE GENOMIC DNA]</scope>
    <source>
        <strain evidence="4 5">ITR2</strain>
    </source>
</reference>
<keyword evidence="5" id="KW-1185">Reference proteome</keyword>
<dbReference type="InterPro" id="IPR000160">
    <property type="entry name" value="GGDEF_dom"/>
</dbReference>
<dbReference type="CDD" id="cd01949">
    <property type="entry name" value="GGDEF"/>
    <property type="match status" value="1"/>
</dbReference>
<evidence type="ECO:0000259" key="3">
    <source>
        <dbReference type="PROSITE" id="PS50887"/>
    </source>
</evidence>
<feature type="transmembrane region" description="Helical" evidence="1">
    <location>
        <begin position="95"/>
        <end position="114"/>
    </location>
</feature>
<keyword evidence="1" id="KW-0472">Membrane</keyword>
<dbReference type="SUPFAM" id="SSF141868">
    <property type="entry name" value="EAL domain-like"/>
    <property type="match status" value="1"/>
</dbReference>
<evidence type="ECO:0000259" key="2">
    <source>
        <dbReference type="PROSITE" id="PS50883"/>
    </source>
</evidence>
<evidence type="ECO:0000256" key="1">
    <source>
        <dbReference type="SAM" id="Phobius"/>
    </source>
</evidence>
<feature type="transmembrane region" description="Helical" evidence="1">
    <location>
        <begin position="59"/>
        <end position="83"/>
    </location>
</feature>
<dbReference type="PROSITE" id="PS50887">
    <property type="entry name" value="GGDEF"/>
    <property type="match status" value="1"/>
</dbReference>
<dbReference type="Pfam" id="PF00990">
    <property type="entry name" value="GGDEF"/>
    <property type="match status" value="1"/>
</dbReference>
<dbReference type="RefSeq" id="WP_201630805.1">
    <property type="nucleotide sequence ID" value="NZ_JAEQNB010000001.1"/>
</dbReference>
<sequence length="598" mass="68017">MHEKKQASKRRSRGVIVKPLLLGSLLSFAIVSAVVLLLEQGRSHTLFGLPWGAPNGENIALRALIINAIQLGLVCFGLLFRGYDVISRAFRRRINAVYTVMLGLSYGALVLKYFNSTTINAIEQIFGVVGIVGIPATLYALYLLVIVYRRVENRLEDAQELSVKYYNQLITDSLTGLPNRILFQDQLTAKLAEVQKKRKKLAVLFLDLDRFKFINDTLGHRVGDLLLQGVVERLQRVMRRDETLYRLGGDEFILVTECEQKSDGLERANALLHHMEDPFEIDDHELFITTSIGLSWYPDDGEDMETLFKNADMAMYRAKDHGRNNVQQYESVMNVHAVERLQLEKDLRKAIEREEFRVFYQPQIDIDSGRMIGMEALVRWQHPERGMVSPGLFIPLAEETNLIVPIGEWVMRTACVQTKRWHDAGFPHIRVSINLSAHQFTQPSLVSKVRTILEETGIEPKYVDLEITESITMTNVDKAISTMSELTGLGIQISIDDFGTGYSSLSYLKKFPIHTLKIDQSFVRDIPQNSDDAAIATAVIAMAHSLNLNVIAEGVETEEQLEFLRERNCNEYQGYLCSRPLPPHEFEELLANELQMRT</sequence>
<dbReference type="NCBIfam" id="TIGR00254">
    <property type="entry name" value="GGDEF"/>
    <property type="match status" value="1"/>
</dbReference>
<gene>
    <name evidence="4" type="ORF">JJB07_02445</name>
</gene>
<dbReference type="SUPFAM" id="SSF55073">
    <property type="entry name" value="Nucleotide cyclase"/>
    <property type="match status" value="1"/>
</dbReference>
<dbReference type="InterPro" id="IPR035919">
    <property type="entry name" value="EAL_sf"/>
</dbReference>
<dbReference type="Pfam" id="PF00563">
    <property type="entry name" value="EAL"/>
    <property type="match status" value="1"/>
</dbReference>
<keyword evidence="1" id="KW-1133">Transmembrane helix</keyword>
<feature type="domain" description="EAL" evidence="2">
    <location>
        <begin position="340"/>
        <end position="594"/>
    </location>
</feature>
<comment type="caution">
    <text evidence="4">The sequence shown here is derived from an EMBL/GenBank/DDBJ whole genome shotgun (WGS) entry which is preliminary data.</text>
</comment>
<dbReference type="Gene3D" id="3.30.70.270">
    <property type="match status" value="1"/>
</dbReference>
<dbReference type="Gene3D" id="3.20.20.450">
    <property type="entry name" value="EAL domain"/>
    <property type="match status" value="1"/>
</dbReference>
<name>A0ABS1J5F7_9BACL</name>
<dbReference type="CDD" id="cd01948">
    <property type="entry name" value="EAL"/>
    <property type="match status" value="1"/>
</dbReference>
<dbReference type="Proteomes" id="UP000602284">
    <property type="component" value="Unassembled WGS sequence"/>
</dbReference>
<organism evidence="4 5">
    <name type="scientific">Tumebacillus amylolyticus</name>
    <dbReference type="NCBI Taxonomy" id="2801339"/>
    <lineage>
        <taxon>Bacteria</taxon>
        <taxon>Bacillati</taxon>
        <taxon>Bacillota</taxon>
        <taxon>Bacilli</taxon>
        <taxon>Bacillales</taxon>
        <taxon>Alicyclobacillaceae</taxon>
        <taxon>Tumebacillus</taxon>
    </lineage>
</organism>
<keyword evidence="1" id="KW-0812">Transmembrane</keyword>
<dbReference type="EMBL" id="JAEQNB010000001">
    <property type="protein sequence ID" value="MBL0385497.1"/>
    <property type="molecule type" value="Genomic_DNA"/>
</dbReference>
<feature type="transmembrane region" description="Helical" evidence="1">
    <location>
        <begin position="20"/>
        <end position="39"/>
    </location>
</feature>
<dbReference type="InterPro" id="IPR043128">
    <property type="entry name" value="Rev_trsase/Diguanyl_cyclase"/>
</dbReference>
<accession>A0ABS1J5F7</accession>
<evidence type="ECO:0000313" key="4">
    <source>
        <dbReference type="EMBL" id="MBL0385497.1"/>
    </source>
</evidence>
<dbReference type="InterPro" id="IPR029787">
    <property type="entry name" value="Nucleotide_cyclase"/>
</dbReference>
<dbReference type="PANTHER" id="PTHR44757:SF2">
    <property type="entry name" value="BIOFILM ARCHITECTURE MAINTENANCE PROTEIN MBAA"/>
    <property type="match status" value="1"/>
</dbReference>
<evidence type="ECO:0000313" key="5">
    <source>
        <dbReference type="Proteomes" id="UP000602284"/>
    </source>
</evidence>
<dbReference type="SMART" id="SM00267">
    <property type="entry name" value="GGDEF"/>
    <property type="match status" value="1"/>
</dbReference>
<dbReference type="PROSITE" id="PS50883">
    <property type="entry name" value="EAL"/>
    <property type="match status" value="1"/>
</dbReference>
<feature type="domain" description="GGDEF" evidence="3">
    <location>
        <begin position="199"/>
        <end position="331"/>
    </location>
</feature>
<protein>
    <submittedName>
        <fullName evidence="4">EAL domain-containing protein</fullName>
    </submittedName>
</protein>
<proteinExistence type="predicted"/>
<dbReference type="InterPro" id="IPR052155">
    <property type="entry name" value="Biofilm_reg_signaling"/>
</dbReference>
<dbReference type="SMART" id="SM00052">
    <property type="entry name" value="EAL"/>
    <property type="match status" value="1"/>
</dbReference>